<protein>
    <submittedName>
        <fullName evidence="4">Uncharacterized protein</fullName>
    </submittedName>
</protein>
<keyword evidence="1" id="KW-0175">Coiled coil</keyword>
<evidence type="ECO:0000256" key="2">
    <source>
        <dbReference type="SAM" id="MobiDB-lite"/>
    </source>
</evidence>
<keyword evidence="3" id="KW-0812">Transmembrane</keyword>
<feature type="compositionally biased region" description="Basic and acidic residues" evidence="2">
    <location>
        <begin position="117"/>
        <end position="126"/>
    </location>
</feature>
<keyword evidence="3" id="KW-0472">Membrane</keyword>
<evidence type="ECO:0000313" key="5">
    <source>
        <dbReference type="Proteomes" id="UP000734854"/>
    </source>
</evidence>
<dbReference type="AlphaFoldDB" id="A0A8J5F154"/>
<name>A0A8J5F154_ZINOF</name>
<keyword evidence="5" id="KW-1185">Reference proteome</keyword>
<accession>A0A8J5F154</accession>
<dbReference type="OrthoDB" id="1923043at2759"/>
<evidence type="ECO:0000256" key="3">
    <source>
        <dbReference type="SAM" id="Phobius"/>
    </source>
</evidence>
<proteinExistence type="predicted"/>
<evidence type="ECO:0000256" key="1">
    <source>
        <dbReference type="SAM" id="Coils"/>
    </source>
</evidence>
<dbReference type="PANTHER" id="PTHR35490:SF2">
    <property type="entry name" value="BACTERIOPHAGE N4 ADSORPTION B PROTEIN"/>
    <property type="match status" value="1"/>
</dbReference>
<feature type="coiled-coil region" evidence="1">
    <location>
        <begin position="235"/>
        <end position="262"/>
    </location>
</feature>
<comment type="caution">
    <text evidence="4">The sequence shown here is derived from an EMBL/GenBank/DDBJ whole genome shotgun (WGS) entry which is preliminary data.</text>
</comment>
<organism evidence="4 5">
    <name type="scientific">Zingiber officinale</name>
    <name type="common">Ginger</name>
    <name type="synonym">Amomum zingiber</name>
    <dbReference type="NCBI Taxonomy" id="94328"/>
    <lineage>
        <taxon>Eukaryota</taxon>
        <taxon>Viridiplantae</taxon>
        <taxon>Streptophyta</taxon>
        <taxon>Embryophyta</taxon>
        <taxon>Tracheophyta</taxon>
        <taxon>Spermatophyta</taxon>
        <taxon>Magnoliopsida</taxon>
        <taxon>Liliopsida</taxon>
        <taxon>Zingiberales</taxon>
        <taxon>Zingiberaceae</taxon>
        <taxon>Zingiber</taxon>
    </lineage>
</organism>
<keyword evidence="3" id="KW-1133">Transmembrane helix</keyword>
<gene>
    <name evidence="4" type="ORF">ZIOFF_062946</name>
</gene>
<dbReference type="EMBL" id="JACMSC010000017">
    <property type="protein sequence ID" value="KAG6479480.1"/>
    <property type="molecule type" value="Genomic_DNA"/>
</dbReference>
<evidence type="ECO:0000313" key="4">
    <source>
        <dbReference type="EMBL" id="KAG6479480.1"/>
    </source>
</evidence>
<dbReference type="PANTHER" id="PTHR35490">
    <property type="entry name" value="BACTERIOPHAGE N4 ADSORPTION B PROTEIN"/>
    <property type="match status" value="1"/>
</dbReference>
<dbReference type="Proteomes" id="UP000734854">
    <property type="component" value="Unassembled WGS sequence"/>
</dbReference>
<sequence>MPTFTAIALERLLEPGSRDPAQKPPPIPITVERAARDTTVRKSVPWPYISPALYATPVATPLPDSPSSIVSESPYLINHKRRGPRLINGFQKNDTSSGQSQQSDVELKVEVVQTSDHGIKSREADNAHTSNGETLTDEASHGKVQNQNLDIGKVGAEDVKKPLSHTIERDDVNDDSFDIHSIASNFKIGDISSQTGSSTSMGEFYDALEEFSSGGTPQSSYNNSEDELCDMKLNLLLEIQKRAQAEESLEQLRNLWQKLSHQLSLLGLSLPIPPNNSEDINAQLNLEPVEELPQQIVVARFVADAISRGCARAEVELEMEPQIAAKNFEISRLGDRLQYYEVANREISQRNQQAVEMARQQRNKRKKRQKWVWGSVCLAISLSATAITWSYVSSSNLIADECDASTGSEQEY</sequence>
<feature type="transmembrane region" description="Helical" evidence="3">
    <location>
        <begin position="371"/>
        <end position="392"/>
    </location>
</feature>
<reference evidence="4 5" key="1">
    <citation type="submission" date="2020-08" db="EMBL/GenBank/DDBJ databases">
        <title>Plant Genome Project.</title>
        <authorList>
            <person name="Zhang R.-G."/>
        </authorList>
    </citation>
    <scope>NUCLEOTIDE SEQUENCE [LARGE SCALE GENOMIC DNA]</scope>
    <source>
        <tissue evidence="4">Rhizome</tissue>
    </source>
</reference>
<feature type="region of interest" description="Disordered" evidence="2">
    <location>
        <begin position="115"/>
        <end position="145"/>
    </location>
</feature>